<dbReference type="InterPro" id="IPR003594">
    <property type="entry name" value="HATPase_dom"/>
</dbReference>
<evidence type="ECO:0000256" key="9">
    <source>
        <dbReference type="ARBA" id="ARBA00022777"/>
    </source>
</evidence>
<evidence type="ECO:0000256" key="2">
    <source>
        <dbReference type="ARBA" id="ARBA00004651"/>
    </source>
</evidence>
<dbReference type="STRING" id="1174501.SAMN05216192_13033"/>
<dbReference type="InterPro" id="IPR050398">
    <property type="entry name" value="HssS/ArlS-like"/>
</dbReference>
<keyword evidence="10" id="KW-0067">ATP-binding</keyword>
<dbReference type="InterPro" id="IPR003661">
    <property type="entry name" value="HisK_dim/P_dom"/>
</dbReference>
<comment type="subcellular location">
    <subcellularLocation>
        <location evidence="2">Cell membrane</location>
        <topology evidence="2">Multi-pass membrane protein</topology>
    </subcellularLocation>
</comment>
<dbReference type="InterPro" id="IPR005467">
    <property type="entry name" value="His_kinase_dom"/>
</dbReference>
<dbReference type="Gene3D" id="3.30.565.10">
    <property type="entry name" value="Histidine kinase-like ATPase, C-terminal domain"/>
    <property type="match status" value="1"/>
</dbReference>
<dbReference type="InterPro" id="IPR004358">
    <property type="entry name" value="Sig_transdc_His_kin-like_C"/>
</dbReference>
<keyword evidence="7 14" id="KW-0812">Transmembrane</keyword>
<dbReference type="SMART" id="SM00387">
    <property type="entry name" value="HATPase_c"/>
    <property type="match status" value="1"/>
</dbReference>
<dbReference type="PANTHER" id="PTHR45528:SF1">
    <property type="entry name" value="SENSOR HISTIDINE KINASE CPXA"/>
    <property type="match status" value="1"/>
</dbReference>
<evidence type="ECO:0000256" key="11">
    <source>
        <dbReference type="ARBA" id="ARBA00022989"/>
    </source>
</evidence>
<dbReference type="EMBL" id="FNDX01000030">
    <property type="protein sequence ID" value="SDK05313.1"/>
    <property type="molecule type" value="Genomic_DNA"/>
</dbReference>
<keyword evidence="5" id="KW-0597">Phosphoprotein</keyword>
<keyword evidence="13 14" id="KW-0472">Membrane</keyword>
<feature type="domain" description="Histidine kinase" evidence="15">
    <location>
        <begin position="129"/>
        <end position="349"/>
    </location>
</feature>
<dbReference type="SUPFAM" id="SSF47384">
    <property type="entry name" value="Homodimeric domain of signal transducing histidine kinase"/>
    <property type="match status" value="1"/>
</dbReference>
<gene>
    <name evidence="16" type="ORF">SAMN05216192_13033</name>
</gene>
<dbReference type="InterPro" id="IPR036097">
    <property type="entry name" value="HisK_dim/P_sf"/>
</dbReference>
<keyword evidence="4" id="KW-1003">Cell membrane</keyword>
<sequence>MKLKIKLPLLFLLMLIILMFSIGLYLKFVFAVYSPISTSLLDPQYIALLLPIFAIALFIFIILIIYIYFCIEKPIRLLNFRLEEVNIVHPMPPLALRSNDEIGELYKHFNKMEHRLQLAHREQADMIAAIAHDLKTPLTSINGFTEMLAAHKDLPETEKQEYYELIQRKSAYMVELINDFSSFTKEKLELESMAAAPVQATQLFKEIAFEYEYELAGLNYELAYRHSFTDSILIMINEPMVRRVFGNLFSNAVRYGGKNELKVYMTGYVQGHYAYFQIEDNGVGVPDKDLSSLFLKFFTVNKSRQIQKGGLGLGLASCKSIIEHHGGEIAAYASEYGGLGIRFSLPLAVHR</sequence>
<dbReference type="PANTHER" id="PTHR45528">
    <property type="entry name" value="SENSOR HISTIDINE KINASE CPXA"/>
    <property type="match status" value="1"/>
</dbReference>
<accession>A0A1G8YR92</accession>
<dbReference type="EC" id="2.7.13.3" evidence="3"/>
<keyword evidence="12" id="KW-0902">Two-component regulatory system</keyword>
<evidence type="ECO:0000256" key="1">
    <source>
        <dbReference type="ARBA" id="ARBA00000085"/>
    </source>
</evidence>
<protein>
    <recommendedName>
        <fullName evidence="3">histidine kinase</fullName>
        <ecNumber evidence="3">2.7.13.3</ecNumber>
    </recommendedName>
</protein>
<dbReference type="CDD" id="cd00082">
    <property type="entry name" value="HisKA"/>
    <property type="match status" value="1"/>
</dbReference>
<feature type="transmembrane region" description="Helical" evidence="14">
    <location>
        <begin position="45"/>
        <end position="71"/>
    </location>
</feature>
<dbReference type="Pfam" id="PF00512">
    <property type="entry name" value="HisKA"/>
    <property type="match status" value="1"/>
</dbReference>
<evidence type="ECO:0000259" key="15">
    <source>
        <dbReference type="PROSITE" id="PS50109"/>
    </source>
</evidence>
<evidence type="ECO:0000256" key="7">
    <source>
        <dbReference type="ARBA" id="ARBA00022692"/>
    </source>
</evidence>
<evidence type="ECO:0000256" key="5">
    <source>
        <dbReference type="ARBA" id="ARBA00022553"/>
    </source>
</evidence>
<dbReference type="GO" id="GO:0000155">
    <property type="term" value="F:phosphorelay sensor kinase activity"/>
    <property type="evidence" value="ECO:0007669"/>
    <property type="project" value="InterPro"/>
</dbReference>
<comment type="catalytic activity">
    <reaction evidence="1">
        <text>ATP + protein L-histidine = ADP + protein N-phospho-L-histidine.</text>
        <dbReference type="EC" id="2.7.13.3"/>
    </reaction>
</comment>
<organism evidence="16 17">
    <name type="scientific">Paenibacillus typhae</name>
    <dbReference type="NCBI Taxonomy" id="1174501"/>
    <lineage>
        <taxon>Bacteria</taxon>
        <taxon>Bacillati</taxon>
        <taxon>Bacillota</taxon>
        <taxon>Bacilli</taxon>
        <taxon>Bacillales</taxon>
        <taxon>Paenibacillaceae</taxon>
        <taxon>Paenibacillus</taxon>
    </lineage>
</organism>
<dbReference type="SMART" id="SM00388">
    <property type="entry name" value="HisKA"/>
    <property type="match status" value="1"/>
</dbReference>
<evidence type="ECO:0000256" key="8">
    <source>
        <dbReference type="ARBA" id="ARBA00022741"/>
    </source>
</evidence>
<reference evidence="17" key="1">
    <citation type="submission" date="2016-10" db="EMBL/GenBank/DDBJ databases">
        <authorList>
            <person name="Varghese N."/>
            <person name="Submissions S."/>
        </authorList>
    </citation>
    <scope>NUCLEOTIDE SEQUENCE [LARGE SCALE GENOMIC DNA]</scope>
    <source>
        <strain evidence="17">CGMCC 1.11012</strain>
    </source>
</reference>
<proteinExistence type="predicted"/>
<keyword evidence="6" id="KW-0808">Transferase</keyword>
<dbReference type="AlphaFoldDB" id="A0A1G8YR92"/>
<dbReference type="PRINTS" id="PR00344">
    <property type="entry name" value="BCTRLSENSOR"/>
</dbReference>
<dbReference type="RefSeq" id="WP_090717025.1">
    <property type="nucleotide sequence ID" value="NZ_CBCSKY010000014.1"/>
</dbReference>
<dbReference type="OrthoDB" id="335833at2"/>
<keyword evidence="9 16" id="KW-0418">Kinase</keyword>
<evidence type="ECO:0000256" key="4">
    <source>
        <dbReference type="ARBA" id="ARBA00022475"/>
    </source>
</evidence>
<dbReference type="PROSITE" id="PS50109">
    <property type="entry name" value="HIS_KIN"/>
    <property type="match status" value="1"/>
</dbReference>
<dbReference type="InterPro" id="IPR036890">
    <property type="entry name" value="HATPase_C_sf"/>
</dbReference>
<dbReference type="SUPFAM" id="SSF55874">
    <property type="entry name" value="ATPase domain of HSP90 chaperone/DNA topoisomerase II/histidine kinase"/>
    <property type="match status" value="1"/>
</dbReference>
<evidence type="ECO:0000256" key="14">
    <source>
        <dbReference type="SAM" id="Phobius"/>
    </source>
</evidence>
<keyword evidence="8" id="KW-0547">Nucleotide-binding</keyword>
<keyword evidence="17" id="KW-1185">Reference proteome</keyword>
<dbReference type="GO" id="GO:0005886">
    <property type="term" value="C:plasma membrane"/>
    <property type="evidence" value="ECO:0007669"/>
    <property type="project" value="UniProtKB-SubCell"/>
</dbReference>
<evidence type="ECO:0000256" key="13">
    <source>
        <dbReference type="ARBA" id="ARBA00023136"/>
    </source>
</evidence>
<dbReference type="Proteomes" id="UP000199050">
    <property type="component" value="Unassembled WGS sequence"/>
</dbReference>
<evidence type="ECO:0000256" key="3">
    <source>
        <dbReference type="ARBA" id="ARBA00012438"/>
    </source>
</evidence>
<evidence type="ECO:0000313" key="17">
    <source>
        <dbReference type="Proteomes" id="UP000199050"/>
    </source>
</evidence>
<name>A0A1G8YR92_9BACL</name>
<dbReference type="Gene3D" id="1.10.287.130">
    <property type="match status" value="1"/>
</dbReference>
<evidence type="ECO:0000256" key="10">
    <source>
        <dbReference type="ARBA" id="ARBA00022840"/>
    </source>
</evidence>
<dbReference type="CDD" id="cd00075">
    <property type="entry name" value="HATPase"/>
    <property type="match status" value="1"/>
</dbReference>
<dbReference type="Gene3D" id="6.10.340.10">
    <property type="match status" value="1"/>
</dbReference>
<evidence type="ECO:0000313" key="16">
    <source>
        <dbReference type="EMBL" id="SDK05313.1"/>
    </source>
</evidence>
<evidence type="ECO:0000256" key="12">
    <source>
        <dbReference type="ARBA" id="ARBA00023012"/>
    </source>
</evidence>
<dbReference type="CDD" id="cd06225">
    <property type="entry name" value="HAMP"/>
    <property type="match status" value="1"/>
</dbReference>
<dbReference type="GO" id="GO:0005524">
    <property type="term" value="F:ATP binding"/>
    <property type="evidence" value="ECO:0007669"/>
    <property type="project" value="UniProtKB-KW"/>
</dbReference>
<feature type="transmembrane region" description="Helical" evidence="14">
    <location>
        <begin position="7"/>
        <end position="33"/>
    </location>
</feature>
<evidence type="ECO:0000256" key="6">
    <source>
        <dbReference type="ARBA" id="ARBA00022679"/>
    </source>
</evidence>
<keyword evidence="11 14" id="KW-1133">Transmembrane helix</keyword>
<dbReference type="Pfam" id="PF02518">
    <property type="entry name" value="HATPase_c"/>
    <property type="match status" value="1"/>
</dbReference>